<dbReference type="Proteomes" id="UP000324497">
    <property type="component" value="Chromosome"/>
</dbReference>
<gene>
    <name evidence="3" type="ORF">BSQ50_05095</name>
</gene>
<proteinExistence type="predicted"/>
<dbReference type="GO" id="GO:0030288">
    <property type="term" value="C:outer membrane-bounded periplasmic space"/>
    <property type="evidence" value="ECO:0007669"/>
    <property type="project" value="TreeGrafter"/>
</dbReference>
<dbReference type="KEGG" id="lng:BSQ50_05095"/>
<protein>
    <submittedName>
        <fullName evidence="3">ABC transporter substrate-binding protein</fullName>
    </submittedName>
</protein>
<dbReference type="EMBL" id="CP018180">
    <property type="protein sequence ID" value="AUJ31989.1"/>
    <property type="molecule type" value="Genomic_DNA"/>
</dbReference>
<reference evidence="3 4" key="1">
    <citation type="submission" date="2016-11" db="EMBL/GenBank/DDBJ databases">
        <title>Interaction between Lactobacillus species and yeast in water kefir.</title>
        <authorList>
            <person name="Behr J."/>
            <person name="Xu D."/>
            <person name="Vogel R.F."/>
        </authorList>
    </citation>
    <scope>NUCLEOTIDE SEQUENCE [LARGE SCALE GENOMIC DNA]</scope>
    <source>
        <strain evidence="3 4">TMW 1.1827</strain>
    </source>
</reference>
<dbReference type="Gene3D" id="3.40.190.10">
    <property type="entry name" value="Periplasmic binding protein-like II"/>
    <property type="match status" value="2"/>
</dbReference>
<dbReference type="PANTHER" id="PTHR30006:SF2">
    <property type="entry name" value="ABC TRANSPORTER SUBSTRATE-BINDING PROTEIN"/>
    <property type="match status" value="1"/>
</dbReference>
<evidence type="ECO:0000313" key="3">
    <source>
        <dbReference type="EMBL" id="AUJ31989.1"/>
    </source>
</evidence>
<accession>A0A3Q8CNY4</accession>
<dbReference type="GO" id="GO:0030975">
    <property type="term" value="F:thiamine binding"/>
    <property type="evidence" value="ECO:0007669"/>
    <property type="project" value="TreeGrafter"/>
</dbReference>
<dbReference type="SUPFAM" id="SSF53850">
    <property type="entry name" value="Periplasmic binding protein-like II"/>
    <property type="match status" value="1"/>
</dbReference>
<dbReference type="PANTHER" id="PTHR30006">
    <property type="entry name" value="THIAMINE-BINDING PERIPLASMIC PROTEIN-RELATED"/>
    <property type="match status" value="1"/>
</dbReference>
<name>A0A3Q8CNY4_9LACO</name>
<keyword evidence="4" id="KW-1185">Reference proteome</keyword>
<evidence type="ECO:0000256" key="1">
    <source>
        <dbReference type="ARBA" id="ARBA00022729"/>
    </source>
</evidence>
<dbReference type="AlphaFoldDB" id="A0A3Q8CNY4"/>
<organism evidence="3 4">
    <name type="scientific">Liquorilactobacillus nagelii</name>
    <dbReference type="NCBI Taxonomy" id="82688"/>
    <lineage>
        <taxon>Bacteria</taxon>
        <taxon>Bacillati</taxon>
        <taxon>Bacillota</taxon>
        <taxon>Bacilli</taxon>
        <taxon>Lactobacillales</taxon>
        <taxon>Lactobacillaceae</taxon>
        <taxon>Liquorilactobacillus</taxon>
    </lineage>
</organism>
<keyword evidence="1 2" id="KW-0732">Signal</keyword>
<feature type="signal peptide" evidence="2">
    <location>
        <begin position="1"/>
        <end position="28"/>
    </location>
</feature>
<evidence type="ECO:0000313" key="4">
    <source>
        <dbReference type="Proteomes" id="UP000324497"/>
    </source>
</evidence>
<dbReference type="Pfam" id="PF13343">
    <property type="entry name" value="SBP_bac_6"/>
    <property type="match status" value="1"/>
</dbReference>
<feature type="chain" id="PRO_5039143749" evidence="2">
    <location>
        <begin position="29"/>
        <end position="361"/>
    </location>
</feature>
<sequence>MVKRGKFWVTVAAIAVMGVLGGCANNSASGSSDNWNTIVKQAKKEGKVVSVGMPDTWANWIETWNDLKSQYSIAHTDTDMSSAQELQKFKSAGKTSSSPDIGDIGLNVAPTAVKENLLTAYKTKYWKDIPSWAKDKKGYYSAGYTGSIVFVTDTKNVKASDAPKSWSQLASGKYKVAIGDVSTEAQAQYSVLAAAYANGGSESNLTPGLNYFEKIQKQNRLSTVDTTIQNLQKGEIQVAVMWDFNALNYAHQIGSKRFKITVPSDGTIRSGYTEVINKNAAHPYAAKLARAYILSDKGQINLAKGYARPIRTNVKLPASVKSKLLPSSDYKKVYHVKNNTKWNQETLKLGQEWKTKVLGAN</sequence>
<dbReference type="GO" id="GO:0030976">
    <property type="term" value="F:thiamine pyrophosphate binding"/>
    <property type="evidence" value="ECO:0007669"/>
    <property type="project" value="TreeGrafter"/>
</dbReference>
<dbReference type="GO" id="GO:0015888">
    <property type="term" value="P:thiamine transport"/>
    <property type="evidence" value="ECO:0007669"/>
    <property type="project" value="TreeGrafter"/>
</dbReference>
<evidence type="ECO:0000256" key="2">
    <source>
        <dbReference type="SAM" id="SignalP"/>
    </source>
</evidence>
<dbReference type="PROSITE" id="PS51257">
    <property type="entry name" value="PROKAR_LIPOPROTEIN"/>
    <property type="match status" value="1"/>
</dbReference>
<dbReference type="RefSeq" id="WP_148126612.1">
    <property type="nucleotide sequence ID" value="NZ_CP018180.1"/>
</dbReference>